<dbReference type="PROSITE" id="PS00678">
    <property type="entry name" value="WD_REPEATS_1"/>
    <property type="match status" value="1"/>
</dbReference>
<organism evidence="7 8">
    <name type="scientific">Brassica napus</name>
    <name type="common">Rape</name>
    <dbReference type="NCBI Taxonomy" id="3708"/>
    <lineage>
        <taxon>Eukaryota</taxon>
        <taxon>Viridiplantae</taxon>
        <taxon>Streptophyta</taxon>
        <taxon>Embryophyta</taxon>
        <taxon>Tracheophyta</taxon>
        <taxon>Spermatophyta</taxon>
        <taxon>Magnoliopsida</taxon>
        <taxon>eudicotyledons</taxon>
        <taxon>Gunneridae</taxon>
        <taxon>Pentapetalae</taxon>
        <taxon>rosids</taxon>
        <taxon>malvids</taxon>
        <taxon>Brassicales</taxon>
        <taxon>Brassicaceae</taxon>
        <taxon>Brassiceae</taxon>
        <taxon>Brassica</taxon>
    </lineage>
</organism>
<dbReference type="InterPro" id="IPR019775">
    <property type="entry name" value="WD40_repeat_CS"/>
</dbReference>
<comment type="caution">
    <text evidence="7">The sequence shown here is derived from an EMBL/GenBank/DDBJ whole genome shotgun (WGS) entry which is preliminary data.</text>
</comment>
<evidence type="ECO:0000256" key="4">
    <source>
        <dbReference type="ARBA" id="ARBA00023015"/>
    </source>
</evidence>
<reference evidence="7 8" key="1">
    <citation type="submission" date="2021-05" db="EMBL/GenBank/DDBJ databases">
        <title>Genome Assembly of Synthetic Allotetraploid Brassica napus Reveals Homoeologous Exchanges between Subgenomes.</title>
        <authorList>
            <person name="Davis J.T."/>
        </authorList>
    </citation>
    <scope>NUCLEOTIDE SEQUENCE [LARGE SCALE GENOMIC DNA]</scope>
    <source>
        <strain evidence="8">cv. Da-Ae</strain>
        <tissue evidence="7">Seedling</tissue>
    </source>
</reference>
<dbReference type="InterPro" id="IPR015943">
    <property type="entry name" value="WD40/YVTN_repeat-like_dom_sf"/>
</dbReference>
<dbReference type="PANTHER" id="PTHR10253">
    <property type="entry name" value="POLYCOMB PROTEIN"/>
    <property type="match status" value="1"/>
</dbReference>
<dbReference type="InterPro" id="IPR001680">
    <property type="entry name" value="WD40_rpt"/>
</dbReference>
<evidence type="ECO:0000256" key="1">
    <source>
        <dbReference type="ARBA" id="ARBA00008075"/>
    </source>
</evidence>
<protein>
    <recommendedName>
        <fullName evidence="9">Polycomb group protein FERTILIZATION-INDEPENDENT ENDOSPERM</fullName>
    </recommendedName>
</protein>
<evidence type="ECO:0000256" key="5">
    <source>
        <dbReference type="ARBA" id="ARBA00023163"/>
    </source>
</evidence>
<dbReference type="Proteomes" id="UP000824890">
    <property type="component" value="Unassembled WGS sequence"/>
</dbReference>
<feature type="repeat" description="WD" evidence="6">
    <location>
        <begin position="373"/>
        <end position="409"/>
    </location>
</feature>
<dbReference type="InterPro" id="IPR020472">
    <property type="entry name" value="WD40_PAC1"/>
</dbReference>
<dbReference type="PROSITE" id="PS50082">
    <property type="entry name" value="WD_REPEATS_2"/>
    <property type="match status" value="3"/>
</dbReference>
<keyword evidence="2 6" id="KW-0853">WD repeat</keyword>
<feature type="repeat" description="WD" evidence="6">
    <location>
        <begin position="164"/>
        <end position="206"/>
    </location>
</feature>
<keyword evidence="5" id="KW-0804">Transcription</keyword>
<keyword evidence="3" id="KW-0677">Repeat</keyword>
<evidence type="ECO:0008006" key="9">
    <source>
        <dbReference type="Google" id="ProtNLM"/>
    </source>
</evidence>
<name>A0ABQ7WWI3_BRANA</name>
<dbReference type="SUPFAM" id="SSF50978">
    <property type="entry name" value="WD40 repeat-like"/>
    <property type="match status" value="1"/>
</dbReference>
<comment type="similarity">
    <text evidence="1">Belongs to the WD repeat ESC family.</text>
</comment>
<dbReference type="PRINTS" id="PR00320">
    <property type="entry name" value="GPROTEINBRPT"/>
</dbReference>
<dbReference type="InterPro" id="IPR036322">
    <property type="entry name" value="WD40_repeat_dom_sf"/>
</dbReference>
<evidence type="ECO:0000256" key="2">
    <source>
        <dbReference type="ARBA" id="ARBA00022574"/>
    </source>
</evidence>
<dbReference type="Pfam" id="PF00400">
    <property type="entry name" value="WD40"/>
    <property type="match status" value="3"/>
</dbReference>
<dbReference type="Gene3D" id="2.130.10.10">
    <property type="entry name" value="YVTN repeat-like/Quinoprotein amine dehydrogenase"/>
    <property type="match status" value="1"/>
</dbReference>
<sequence length="409" mass="46374">MFTIQKKYEKKTKIALNQTCYCMRLGKLRQEQFPRDERFEMSKIALGNESLVGSLTPSNKKSYKLTNRIQEGKIPLYSVVFNSIDARFFNCFVSAGGNGINLYNCLEDGGISSLHSYTDEDKEESFYTVSWACGVEGNPFVAAGGVKGIIRVLNVNDKIIHKTLVGHGDSVNEIKTHHMKPQLVLSTSKDESVRLWNVETGICILIFAGTAGHRYEVVSVDFHPHDEHRFVSCGMDTTIKIWSMKEFWTYVDKSFTWKDDPSKFPTKFVQFPVFTTSVHTNYVDCNRWFGDFILSKSVENEILLWEPQLIDNSPGEGTSDVLLRYPIPNCNLWFIKFSCDLSLNYLSIGNQKGKIYVWDLKSCPPVLVTVLSHSLSKSVIRQTAMSTNGNTIIAASEDGTIWRWDAVTK</sequence>
<dbReference type="InterPro" id="IPR051243">
    <property type="entry name" value="PcG_WD-repeat"/>
</dbReference>
<gene>
    <name evidence="7" type="ORF">HID58_092447</name>
</gene>
<dbReference type="EMBL" id="JAGKQM010003053">
    <property type="protein sequence ID" value="KAH0836920.1"/>
    <property type="molecule type" value="Genomic_DNA"/>
</dbReference>
<keyword evidence="8" id="KW-1185">Reference proteome</keyword>
<evidence type="ECO:0000313" key="7">
    <source>
        <dbReference type="EMBL" id="KAH0836920.1"/>
    </source>
</evidence>
<accession>A0ABQ7WWI3</accession>
<dbReference type="SMART" id="SM00320">
    <property type="entry name" value="WD40"/>
    <property type="match status" value="5"/>
</dbReference>
<keyword evidence="4" id="KW-0805">Transcription regulation</keyword>
<evidence type="ECO:0000256" key="3">
    <source>
        <dbReference type="ARBA" id="ARBA00022737"/>
    </source>
</evidence>
<feature type="repeat" description="WD" evidence="6">
    <location>
        <begin position="210"/>
        <end position="245"/>
    </location>
</feature>
<evidence type="ECO:0000313" key="8">
    <source>
        <dbReference type="Proteomes" id="UP000824890"/>
    </source>
</evidence>
<evidence type="ECO:0000256" key="6">
    <source>
        <dbReference type="PROSITE-ProRule" id="PRU00221"/>
    </source>
</evidence>
<dbReference type="PROSITE" id="PS50294">
    <property type="entry name" value="WD_REPEATS_REGION"/>
    <property type="match status" value="3"/>
</dbReference>
<proteinExistence type="inferred from homology"/>